<gene>
    <name evidence="2" type="ORF">E3N88_40280</name>
</gene>
<evidence type="ECO:0000313" key="2">
    <source>
        <dbReference type="EMBL" id="KAD2393303.1"/>
    </source>
</evidence>
<sequence>MSCGKQSLVVKKKLRMRSGKGKFKPKVKGYSGKHTQSSEWKSEEEDDPDIFRKKKLKFEEENERNLQQDPVDDDGIKWKKCDHYILRKRLEDVGNRHIHNCLTVDVLDDYEESCMVVMLYNDKVDDEDA</sequence>
<organism evidence="2 3">
    <name type="scientific">Mikania micrantha</name>
    <name type="common">bitter vine</name>
    <dbReference type="NCBI Taxonomy" id="192012"/>
    <lineage>
        <taxon>Eukaryota</taxon>
        <taxon>Viridiplantae</taxon>
        <taxon>Streptophyta</taxon>
        <taxon>Embryophyta</taxon>
        <taxon>Tracheophyta</taxon>
        <taxon>Spermatophyta</taxon>
        <taxon>Magnoliopsida</taxon>
        <taxon>eudicotyledons</taxon>
        <taxon>Gunneridae</taxon>
        <taxon>Pentapetalae</taxon>
        <taxon>asterids</taxon>
        <taxon>campanulids</taxon>
        <taxon>Asterales</taxon>
        <taxon>Asteraceae</taxon>
        <taxon>Asteroideae</taxon>
        <taxon>Heliantheae alliance</taxon>
        <taxon>Eupatorieae</taxon>
        <taxon>Mikania</taxon>
    </lineage>
</organism>
<feature type="region of interest" description="Disordered" evidence="1">
    <location>
        <begin position="16"/>
        <end position="48"/>
    </location>
</feature>
<accession>A0A5N6LM64</accession>
<reference evidence="2 3" key="1">
    <citation type="submission" date="2019-05" db="EMBL/GenBank/DDBJ databases">
        <title>Mikania micrantha, genome provides insights into the molecular mechanism of rapid growth.</title>
        <authorList>
            <person name="Liu B."/>
        </authorList>
    </citation>
    <scope>NUCLEOTIDE SEQUENCE [LARGE SCALE GENOMIC DNA]</scope>
    <source>
        <strain evidence="2">NLD-2019</strain>
        <tissue evidence="2">Leaf</tissue>
    </source>
</reference>
<dbReference type="AlphaFoldDB" id="A0A5N6LM64"/>
<feature type="compositionally biased region" description="Basic residues" evidence="1">
    <location>
        <begin position="16"/>
        <end position="27"/>
    </location>
</feature>
<proteinExistence type="predicted"/>
<protein>
    <submittedName>
        <fullName evidence="2">Uncharacterized protein</fullName>
    </submittedName>
</protein>
<dbReference type="EMBL" id="SZYD01000019">
    <property type="protein sequence ID" value="KAD2393303.1"/>
    <property type="molecule type" value="Genomic_DNA"/>
</dbReference>
<evidence type="ECO:0000313" key="3">
    <source>
        <dbReference type="Proteomes" id="UP000326396"/>
    </source>
</evidence>
<comment type="caution">
    <text evidence="2">The sequence shown here is derived from an EMBL/GenBank/DDBJ whole genome shotgun (WGS) entry which is preliminary data.</text>
</comment>
<dbReference type="Proteomes" id="UP000326396">
    <property type="component" value="Linkage Group LG9"/>
</dbReference>
<name>A0A5N6LM64_9ASTR</name>
<evidence type="ECO:0000256" key="1">
    <source>
        <dbReference type="SAM" id="MobiDB-lite"/>
    </source>
</evidence>
<keyword evidence="3" id="KW-1185">Reference proteome</keyword>